<dbReference type="AlphaFoldDB" id="A0A222ER07"/>
<reference evidence="3 4" key="1">
    <citation type="submission" date="2019-01" db="EMBL/GenBank/DDBJ databases">
        <title>Complete genome sequence of Erythrobacter flavus KJ5.</title>
        <authorList>
            <person name="Kanesaki Y."/>
            <person name="Brotosudarmo T."/>
            <person name="Moriuchi R."/>
            <person name="Awai K."/>
        </authorList>
    </citation>
    <scope>NUCLEOTIDE SEQUENCE [LARGE SCALE GENOMIC DNA]</scope>
    <source>
        <strain evidence="3 4">KJ5</strain>
    </source>
</reference>
<dbReference type="EMBL" id="AP019389">
    <property type="protein sequence ID" value="BBI19686.1"/>
    <property type="molecule type" value="Genomic_DNA"/>
</dbReference>
<dbReference type="KEGG" id="efv:CHH26_00225"/>
<keyword evidence="4" id="KW-1185">Reference proteome</keyword>
<accession>A0A222ER07</accession>
<feature type="compositionally biased region" description="Acidic residues" evidence="1">
    <location>
        <begin position="77"/>
        <end position="92"/>
    </location>
</feature>
<proteinExistence type="predicted"/>
<feature type="chain" id="PRO_5043635408" evidence="2">
    <location>
        <begin position="25"/>
        <end position="92"/>
    </location>
</feature>
<evidence type="ECO:0000256" key="1">
    <source>
        <dbReference type="SAM" id="MobiDB-lite"/>
    </source>
</evidence>
<dbReference type="PROSITE" id="PS51257">
    <property type="entry name" value="PROKAR_LIPOPROTEIN"/>
    <property type="match status" value="1"/>
</dbReference>
<name>A0A222ER07_9SPHN</name>
<evidence type="ECO:0000313" key="4">
    <source>
        <dbReference type="Proteomes" id="UP000290057"/>
    </source>
</evidence>
<dbReference type="RefSeq" id="WP_094062186.1">
    <property type="nucleotide sequence ID" value="NZ_AP019389.1"/>
</dbReference>
<feature type="signal peptide" evidence="2">
    <location>
        <begin position="1"/>
        <end position="24"/>
    </location>
</feature>
<gene>
    <name evidence="3" type="ORF">EKJ_05330</name>
</gene>
<protein>
    <submittedName>
        <fullName evidence="3">Uncharacterized protein</fullName>
    </submittedName>
</protein>
<evidence type="ECO:0000256" key="2">
    <source>
        <dbReference type="SAM" id="SignalP"/>
    </source>
</evidence>
<evidence type="ECO:0000313" key="3">
    <source>
        <dbReference type="EMBL" id="BBI19686.1"/>
    </source>
</evidence>
<keyword evidence="2" id="KW-0732">Signal</keyword>
<feature type="region of interest" description="Disordered" evidence="1">
    <location>
        <begin position="54"/>
        <end position="92"/>
    </location>
</feature>
<organism evidence="3 4">
    <name type="scientific">Qipengyuania flava</name>
    <dbReference type="NCBI Taxonomy" id="192812"/>
    <lineage>
        <taxon>Bacteria</taxon>
        <taxon>Pseudomonadati</taxon>
        <taxon>Pseudomonadota</taxon>
        <taxon>Alphaproteobacteria</taxon>
        <taxon>Sphingomonadales</taxon>
        <taxon>Erythrobacteraceae</taxon>
        <taxon>Qipengyuania</taxon>
    </lineage>
</organism>
<dbReference type="Proteomes" id="UP000290057">
    <property type="component" value="Chromosome"/>
</dbReference>
<sequence>MTRVPLPFAALFALGTLAACSDDADPVPPVEQVSPSEAEALDAAAAMIEQRRLPAGVLPGEESPQSDGTGALPAGAEAEETGGPESMELPDE</sequence>